<keyword evidence="3" id="KW-1185">Reference proteome</keyword>
<evidence type="ECO:0000313" key="2">
    <source>
        <dbReference type="EMBL" id="KAL3285442.1"/>
    </source>
</evidence>
<accession>A0ABD2P3D0</accession>
<sequence>MNIKHMKIFNKNLSSSRNDECFTKGKIKLLNLEIQKENLQTAKENLIEEVKTSKMKMNACQDELKEEKSIMKELDTNIDSCIQREKECLDKRRRFSTNYRMNVEVINEESK</sequence>
<name>A0ABD2P3D0_9CUCU</name>
<dbReference type="Proteomes" id="UP001516400">
    <property type="component" value="Unassembled WGS sequence"/>
</dbReference>
<proteinExistence type="predicted"/>
<dbReference type="EMBL" id="JABFTP020000171">
    <property type="protein sequence ID" value="KAL3285442.1"/>
    <property type="molecule type" value="Genomic_DNA"/>
</dbReference>
<comment type="caution">
    <text evidence="2">The sequence shown here is derived from an EMBL/GenBank/DDBJ whole genome shotgun (WGS) entry which is preliminary data.</text>
</comment>
<reference evidence="2 3" key="1">
    <citation type="journal article" date="2021" name="BMC Biol.">
        <title>Horizontally acquired antibacterial genes associated with adaptive radiation of ladybird beetles.</title>
        <authorList>
            <person name="Li H.S."/>
            <person name="Tang X.F."/>
            <person name="Huang Y.H."/>
            <person name="Xu Z.Y."/>
            <person name="Chen M.L."/>
            <person name="Du X.Y."/>
            <person name="Qiu B.Y."/>
            <person name="Chen P.T."/>
            <person name="Zhang W."/>
            <person name="Slipinski A."/>
            <person name="Escalona H.E."/>
            <person name="Waterhouse R.M."/>
            <person name="Zwick A."/>
            <person name="Pang H."/>
        </authorList>
    </citation>
    <scope>NUCLEOTIDE SEQUENCE [LARGE SCALE GENOMIC DNA]</scope>
    <source>
        <strain evidence="2">SYSU2018</strain>
    </source>
</reference>
<organism evidence="2 3">
    <name type="scientific">Cryptolaemus montrouzieri</name>
    <dbReference type="NCBI Taxonomy" id="559131"/>
    <lineage>
        <taxon>Eukaryota</taxon>
        <taxon>Metazoa</taxon>
        <taxon>Ecdysozoa</taxon>
        <taxon>Arthropoda</taxon>
        <taxon>Hexapoda</taxon>
        <taxon>Insecta</taxon>
        <taxon>Pterygota</taxon>
        <taxon>Neoptera</taxon>
        <taxon>Endopterygota</taxon>
        <taxon>Coleoptera</taxon>
        <taxon>Polyphaga</taxon>
        <taxon>Cucujiformia</taxon>
        <taxon>Coccinelloidea</taxon>
        <taxon>Coccinellidae</taxon>
        <taxon>Scymninae</taxon>
        <taxon>Scymnini</taxon>
        <taxon>Cryptolaemus</taxon>
    </lineage>
</organism>
<dbReference type="AlphaFoldDB" id="A0ABD2P3D0"/>
<keyword evidence="1" id="KW-0175">Coiled coil</keyword>
<evidence type="ECO:0000313" key="3">
    <source>
        <dbReference type="Proteomes" id="UP001516400"/>
    </source>
</evidence>
<feature type="coiled-coil region" evidence="1">
    <location>
        <begin position="29"/>
        <end position="77"/>
    </location>
</feature>
<gene>
    <name evidence="2" type="ORF">HHI36_024084</name>
</gene>
<evidence type="ECO:0000256" key="1">
    <source>
        <dbReference type="SAM" id="Coils"/>
    </source>
</evidence>
<protein>
    <submittedName>
        <fullName evidence="2">Uncharacterized protein</fullName>
    </submittedName>
</protein>